<comment type="subcellular location">
    <subcellularLocation>
        <location evidence="1">Membrane</location>
        <topology evidence="1">Multi-pass membrane protein</topology>
    </subcellularLocation>
</comment>
<protein>
    <submittedName>
        <fullName evidence="7">Uncharacterized protein</fullName>
    </submittedName>
</protein>
<evidence type="ECO:0000256" key="4">
    <source>
        <dbReference type="ARBA" id="ARBA00022692"/>
    </source>
</evidence>
<evidence type="ECO:0000256" key="1">
    <source>
        <dbReference type="ARBA" id="ARBA00004141"/>
    </source>
</evidence>
<proteinExistence type="inferred from homology"/>
<evidence type="ECO:0000256" key="2">
    <source>
        <dbReference type="ARBA" id="ARBA00007015"/>
    </source>
</evidence>
<dbReference type="SUPFAM" id="SSF103473">
    <property type="entry name" value="MFS general substrate transporter"/>
    <property type="match status" value="1"/>
</dbReference>
<reference evidence="7 8" key="1">
    <citation type="journal article" date="2019" name="Int. J. Syst. Evol. Microbiol.">
        <title>Capsulimonas corticalis gen. nov., sp. nov., an aerobic capsulated bacterium, of a novel bacterial order, Capsulimonadales ord. nov., of the class Armatimonadia of the phylum Armatimonadetes.</title>
        <authorList>
            <person name="Li J."/>
            <person name="Kudo C."/>
            <person name="Tonouchi A."/>
        </authorList>
    </citation>
    <scope>NUCLEOTIDE SEQUENCE [LARGE SCALE GENOMIC DNA]</scope>
    <source>
        <strain evidence="7 8">AX-7</strain>
    </source>
</reference>
<dbReference type="AlphaFoldDB" id="A0A402D6J4"/>
<keyword evidence="4" id="KW-0812">Transmembrane</keyword>
<dbReference type="KEGG" id="ccot:CCAX7_44920"/>
<evidence type="ECO:0000256" key="5">
    <source>
        <dbReference type="ARBA" id="ARBA00022989"/>
    </source>
</evidence>
<dbReference type="GO" id="GO:0016020">
    <property type="term" value="C:membrane"/>
    <property type="evidence" value="ECO:0007669"/>
    <property type="project" value="UniProtKB-SubCell"/>
</dbReference>
<evidence type="ECO:0000313" key="8">
    <source>
        <dbReference type="Proteomes" id="UP000287394"/>
    </source>
</evidence>
<dbReference type="Pfam" id="PF03092">
    <property type="entry name" value="BT1"/>
    <property type="match status" value="1"/>
</dbReference>
<evidence type="ECO:0000256" key="6">
    <source>
        <dbReference type="ARBA" id="ARBA00023136"/>
    </source>
</evidence>
<keyword evidence="3" id="KW-0813">Transport</keyword>
<dbReference type="Gene3D" id="1.20.1250.20">
    <property type="entry name" value="MFS general substrate transporter like domains"/>
    <property type="match status" value="1"/>
</dbReference>
<comment type="similarity">
    <text evidence="2">Belongs to the major facilitator superfamily. Folate-biopterin transporter (TC 2.A.71) family.</text>
</comment>
<accession>A0A402D6J4</accession>
<dbReference type="OrthoDB" id="8191993at2"/>
<name>A0A402D6J4_9BACT</name>
<dbReference type="PANTHER" id="PTHR31585:SF0">
    <property type="entry name" value="FOLATE-BIOPTERIN TRANSPORTER 1, CHLOROPLASTIC"/>
    <property type="match status" value="1"/>
</dbReference>
<sequence>MTPTLIKETEPAPDLRASVLKTALLVAGTVAVDTFVNALSVEKLNFLYKDQMALTAGGVATLGIFTNIPAYLRPAIGFLSDIVPFAGYHRRSYFFAAALVEAAALFALSLLRGYSYAALVLLLIGQTAGIVLMFVIMEAVLVRTGNATGQTGRLQTIQQFVRSALVVAVAAHLSGYVTQHWSYGACFLAASLMALLALPLTWFIDEKKSSYAADAERTPSERMREKWRESAQSFAVLKTAFRSDGLWAVVAFIFYLILTPGTGSAQFFYQVDYLRFTPQFLGDLNGWGAAGSVVGFLTYAAIAPRLPARMLVFGLVLLDCLGYVPLLWMRDTTSAIAITFGGSVLGGWYLLALLGLGARACPPKIEATVYGMVYAAQFLGSTLGGKLGGSIYDAFGGAQHHYRAGWEAVCWAGALFSLLGALFIPFLPKWARSARPMGEKSV</sequence>
<dbReference type="InterPro" id="IPR039309">
    <property type="entry name" value="BT1"/>
</dbReference>
<organism evidence="7 8">
    <name type="scientific">Capsulimonas corticalis</name>
    <dbReference type="NCBI Taxonomy" id="2219043"/>
    <lineage>
        <taxon>Bacteria</taxon>
        <taxon>Bacillati</taxon>
        <taxon>Armatimonadota</taxon>
        <taxon>Armatimonadia</taxon>
        <taxon>Capsulimonadales</taxon>
        <taxon>Capsulimonadaceae</taxon>
        <taxon>Capsulimonas</taxon>
    </lineage>
</organism>
<evidence type="ECO:0000256" key="3">
    <source>
        <dbReference type="ARBA" id="ARBA00022448"/>
    </source>
</evidence>
<keyword evidence="5" id="KW-1133">Transmembrane helix</keyword>
<keyword evidence="6" id="KW-0472">Membrane</keyword>
<dbReference type="RefSeq" id="WP_119325075.1">
    <property type="nucleotide sequence ID" value="NZ_AP025739.1"/>
</dbReference>
<keyword evidence="8" id="KW-1185">Reference proteome</keyword>
<dbReference type="EMBL" id="AP025739">
    <property type="protein sequence ID" value="BDI32441.1"/>
    <property type="molecule type" value="Genomic_DNA"/>
</dbReference>
<dbReference type="PANTHER" id="PTHR31585">
    <property type="entry name" value="FOLATE-BIOPTERIN TRANSPORTER 1, CHLOROPLASTIC"/>
    <property type="match status" value="1"/>
</dbReference>
<dbReference type="InterPro" id="IPR036259">
    <property type="entry name" value="MFS_trans_sf"/>
</dbReference>
<dbReference type="Proteomes" id="UP000287394">
    <property type="component" value="Chromosome"/>
</dbReference>
<evidence type="ECO:0000313" key="7">
    <source>
        <dbReference type="EMBL" id="BDI32441.1"/>
    </source>
</evidence>
<gene>
    <name evidence="7" type="ORF">CCAX7_44920</name>
</gene>